<protein>
    <submittedName>
        <fullName evidence="1">Uncharacterized protein</fullName>
    </submittedName>
</protein>
<organism evidence="1 2">
    <name type="scientific">Colletotrichum higginsianum (strain IMI 349063)</name>
    <name type="common">Crucifer anthracnose fungus</name>
    <dbReference type="NCBI Taxonomy" id="759273"/>
    <lineage>
        <taxon>Eukaryota</taxon>
        <taxon>Fungi</taxon>
        <taxon>Dikarya</taxon>
        <taxon>Ascomycota</taxon>
        <taxon>Pezizomycotina</taxon>
        <taxon>Sordariomycetes</taxon>
        <taxon>Hypocreomycetidae</taxon>
        <taxon>Glomerellales</taxon>
        <taxon>Glomerellaceae</taxon>
        <taxon>Colletotrichum</taxon>
        <taxon>Colletotrichum destructivum species complex</taxon>
    </lineage>
</organism>
<reference evidence="2" key="1">
    <citation type="journal article" date="2012" name="Nat. Genet.">
        <title>Lifestyle transitions in plant pathogenic Colletotrichum fungi deciphered by genome and transcriptome analyses.</title>
        <authorList>
            <person name="O'Connell R.J."/>
            <person name="Thon M.R."/>
            <person name="Hacquard S."/>
            <person name="Amyotte S.G."/>
            <person name="Kleemann J."/>
            <person name="Torres M.F."/>
            <person name="Damm U."/>
            <person name="Buiate E.A."/>
            <person name="Epstein L."/>
            <person name="Alkan N."/>
            <person name="Altmueller J."/>
            <person name="Alvarado-Balderrama L."/>
            <person name="Bauser C.A."/>
            <person name="Becker C."/>
            <person name="Birren B.W."/>
            <person name="Chen Z."/>
            <person name="Choi J."/>
            <person name="Crouch J.A."/>
            <person name="Duvick J.P."/>
            <person name="Farman M.A."/>
            <person name="Gan P."/>
            <person name="Heiman D."/>
            <person name="Henrissat B."/>
            <person name="Howard R.J."/>
            <person name="Kabbage M."/>
            <person name="Koch C."/>
            <person name="Kracher B."/>
            <person name="Kubo Y."/>
            <person name="Law A.D."/>
            <person name="Lebrun M.-H."/>
            <person name="Lee Y.-H."/>
            <person name="Miyara I."/>
            <person name="Moore N."/>
            <person name="Neumann U."/>
            <person name="Nordstroem K."/>
            <person name="Panaccione D.G."/>
            <person name="Panstruga R."/>
            <person name="Place M."/>
            <person name="Proctor R.H."/>
            <person name="Prusky D."/>
            <person name="Rech G."/>
            <person name="Reinhardt R."/>
            <person name="Rollins J.A."/>
            <person name="Rounsley S."/>
            <person name="Schardl C.L."/>
            <person name="Schwartz D.C."/>
            <person name="Shenoy N."/>
            <person name="Shirasu K."/>
            <person name="Sikhakolli U.R."/>
            <person name="Stueber K."/>
            <person name="Sukno S.A."/>
            <person name="Sweigard J.A."/>
            <person name="Takano Y."/>
            <person name="Takahara H."/>
            <person name="Trail F."/>
            <person name="van der Does H.C."/>
            <person name="Voll L.M."/>
            <person name="Will I."/>
            <person name="Young S."/>
            <person name="Zeng Q."/>
            <person name="Zhang J."/>
            <person name="Zhou S."/>
            <person name="Dickman M.B."/>
            <person name="Schulze-Lefert P."/>
            <person name="Ver Loren van Themaat E."/>
            <person name="Ma L.-J."/>
            <person name="Vaillancourt L.J."/>
        </authorList>
    </citation>
    <scope>NUCLEOTIDE SEQUENCE [LARGE SCALE GENOMIC DNA]</scope>
    <source>
        <strain evidence="2">IMI 349063</strain>
    </source>
</reference>
<name>H1W441_COLHI</name>
<dbReference type="Proteomes" id="UP000007174">
    <property type="component" value="Unassembled WGS sequence"/>
</dbReference>
<evidence type="ECO:0000313" key="1">
    <source>
        <dbReference type="EMBL" id="CCF47254.1"/>
    </source>
</evidence>
<proteinExistence type="predicted"/>
<evidence type="ECO:0000313" key="2">
    <source>
        <dbReference type="Proteomes" id="UP000007174"/>
    </source>
</evidence>
<sequence>MTDHCCISSRRLRRIVHVALALLLYGPRKFVWQAGRSLLSLVVVHRKRRHWHYPVGISGDFFLEGLEGGGAAGAVSFQRLQSPAVLDRGPSKLYSLATLLG</sequence>
<dbReference type="AlphaFoldDB" id="H1W441"/>
<dbReference type="HOGENOM" id="CLU_2291521_0_0_1"/>
<dbReference type="EMBL" id="CACQ02009522">
    <property type="protein sequence ID" value="CCF47254.1"/>
    <property type="molecule type" value="Genomic_DNA"/>
</dbReference>
<gene>
    <name evidence="1" type="ORF">CH063_15716</name>
</gene>
<accession>H1W441</accession>